<accession>A0A1M7AG84</accession>
<protein>
    <recommendedName>
        <fullName evidence="1">DUF1842 domain-containing protein</fullName>
    </recommendedName>
</protein>
<dbReference type="AlphaFoldDB" id="A0A1M7AG84"/>
<sequence>MNTNEQLFTANYRVGSNKPGAPSLKIALCVSTVTHSVSGQGHLFQAVNPPLFLQTFFKGNYFTSPILPPEEYPIIVNLSGSPFIPNPLSNVLAAPNMELTLTLTSDWQRGICTYKYQVDGEWKVVTNVPVAIIEAEELLPAN</sequence>
<evidence type="ECO:0000313" key="3">
    <source>
        <dbReference type="Proteomes" id="UP000184420"/>
    </source>
</evidence>
<proteinExistence type="predicted"/>
<dbReference type="EMBL" id="FRBL01000003">
    <property type="protein sequence ID" value="SHL41803.1"/>
    <property type="molecule type" value="Genomic_DNA"/>
</dbReference>
<evidence type="ECO:0000313" key="2">
    <source>
        <dbReference type="EMBL" id="SHL41803.1"/>
    </source>
</evidence>
<reference evidence="2 3" key="1">
    <citation type="submission" date="2016-11" db="EMBL/GenBank/DDBJ databases">
        <authorList>
            <person name="Jaros S."/>
            <person name="Januszkiewicz K."/>
            <person name="Wedrychowicz H."/>
        </authorList>
    </citation>
    <scope>NUCLEOTIDE SEQUENCE [LARGE SCALE GENOMIC DNA]</scope>
    <source>
        <strain evidence="2 3">DSM 27406</strain>
    </source>
</reference>
<dbReference type="Proteomes" id="UP000184420">
    <property type="component" value="Unassembled WGS sequence"/>
</dbReference>
<dbReference type="RefSeq" id="WP_073080026.1">
    <property type="nucleotide sequence ID" value="NZ_FRBL01000003.1"/>
</dbReference>
<dbReference type="InterPro" id="IPR014992">
    <property type="entry name" value="DUF1842"/>
</dbReference>
<name>A0A1M7AG84_9BACT</name>
<evidence type="ECO:0000259" key="1">
    <source>
        <dbReference type="Pfam" id="PF08896"/>
    </source>
</evidence>
<keyword evidence="3" id="KW-1185">Reference proteome</keyword>
<dbReference type="Pfam" id="PF08896">
    <property type="entry name" value="DUF1842"/>
    <property type="match status" value="1"/>
</dbReference>
<organism evidence="2 3">
    <name type="scientific">Chitinophaga jiangningensis</name>
    <dbReference type="NCBI Taxonomy" id="1419482"/>
    <lineage>
        <taxon>Bacteria</taxon>
        <taxon>Pseudomonadati</taxon>
        <taxon>Bacteroidota</taxon>
        <taxon>Chitinophagia</taxon>
        <taxon>Chitinophagales</taxon>
        <taxon>Chitinophagaceae</taxon>
        <taxon>Chitinophaga</taxon>
    </lineage>
</organism>
<gene>
    <name evidence="2" type="ORF">SAMN05444266_103270</name>
</gene>
<dbReference type="OrthoDB" id="1491780at2"/>
<feature type="domain" description="DUF1842" evidence="1">
    <location>
        <begin position="7"/>
        <end position="122"/>
    </location>
</feature>